<feature type="domain" description="ABC-type glycine betaine transport system substrate-binding" evidence="1">
    <location>
        <begin position="4"/>
        <end position="256"/>
    </location>
</feature>
<evidence type="ECO:0000313" key="2">
    <source>
        <dbReference type="EMBL" id="MDC5743387.1"/>
    </source>
</evidence>
<keyword evidence="3" id="KW-0614">Plasmid</keyword>
<name>A0A178J3I1_9VIBR</name>
<gene>
    <name evidence="3" type="ORF">AZ468_23660</name>
    <name evidence="2" type="ORF">OPW20_25310</name>
</gene>
<sequence length="260" mass="29428">MPQSITMGVTDLSFHRVTASLVRHVLVDMGFEVDRVYAPHQENFAQLASGAIDMLSSAWLPSSHGVYKSQVEATVPLLELGLHYQPYALWGVPDYVPVDQVASVEDLLKPDVRAKMSRDIQGINPGAGITRFSIHMMVAYGLEEVGYRFHTGSEKACFDAFEQAVEHQQWVVVPLWQPQFLHHKHRIRDLDDPRGLLGGVDRAVLLLRDDRRVRFTPEQLARLDALRFSNAIIAELDHQVQREGQCLDAVTRAWLDTHPF</sequence>
<dbReference type="Proteomes" id="UP001150001">
    <property type="component" value="Unassembled WGS sequence"/>
</dbReference>
<dbReference type="RefSeq" id="WP_069669715.1">
    <property type="nucleotide sequence ID" value="NZ_JAPFIM010000025.1"/>
</dbReference>
<dbReference type="GO" id="GO:0022857">
    <property type="term" value="F:transmembrane transporter activity"/>
    <property type="evidence" value="ECO:0007669"/>
    <property type="project" value="InterPro"/>
</dbReference>
<dbReference type="InterPro" id="IPR007210">
    <property type="entry name" value="ABC_Gly_betaine_transp_sub-bd"/>
</dbReference>
<geneLocation type="plasmid" evidence="3">
    <name>p251_like</name>
</geneLocation>
<dbReference type="Pfam" id="PF04069">
    <property type="entry name" value="OpuAC"/>
    <property type="match status" value="1"/>
</dbReference>
<dbReference type="GO" id="GO:0043190">
    <property type="term" value="C:ATP-binding cassette (ABC) transporter complex"/>
    <property type="evidence" value="ECO:0007669"/>
    <property type="project" value="InterPro"/>
</dbReference>
<evidence type="ECO:0000259" key="1">
    <source>
        <dbReference type="Pfam" id="PF04069"/>
    </source>
</evidence>
<dbReference type="Gene3D" id="3.10.105.10">
    <property type="entry name" value="Dipeptide-binding Protein, Domain 3"/>
    <property type="match status" value="1"/>
</dbReference>
<evidence type="ECO:0000313" key="5">
    <source>
        <dbReference type="Proteomes" id="UP001150001"/>
    </source>
</evidence>
<comment type="caution">
    <text evidence="3">The sequence shown here is derived from an EMBL/GenBank/DDBJ whole genome shotgun (WGS) entry which is preliminary data.</text>
</comment>
<reference evidence="3 4" key="1">
    <citation type="submission" date="2016-03" db="EMBL/GenBank/DDBJ databases">
        <title>Draft genome sequence of the Vibrio tubiashii subs. europaeus.</title>
        <authorList>
            <person name="Spinard E."/>
            <person name="Dubert J."/>
            <person name="Nelson D.R."/>
            <person name="Barja J.L."/>
        </authorList>
    </citation>
    <scope>NUCLEOTIDE SEQUENCE [LARGE SCALE GENOMIC DNA]</scope>
    <source>
        <strain evidence="4">PP-638</strain>
        <strain evidence="3">PP2-638</strain>
        <plasmid evidence="3">p251_like</plasmid>
    </source>
</reference>
<dbReference type="AlphaFoldDB" id="A0A178J3I1"/>
<accession>A0A178J3I1</accession>
<dbReference type="GeneID" id="78078727"/>
<proteinExistence type="predicted"/>
<dbReference type="Proteomes" id="UP000094761">
    <property type="component" value="Unassembled WGS sequence"/>
</dbReference>
<organism evidence="3 4">
    <name type="scientific">Vibrio europaeus</name>
    <dbReference type="NCBI Taxonomy" id="300876"/>
    <lineage>
        <taxon>Bacteria</taxon>
        <taxon>Pseudomonadati</taxon>
        <taxon>Pseudomonadota</taxon>
        <taxon>Gammaproteobacteria</taxon>
        <taxon>Vibrionales</taxon>
        <taxon>Vibrionaceae</taxon>
        <taxon>Vibrio</taxon>
        <taxon>Vibrio oreintalis group</taxon>
    </lineage>
</organism>
<evidence type="ECO:0000313" key="3">
    <source>
        <dbReference type="EMBL" id="OAM96694.1"/>
    </source>
</evidence>
<evidence type="ECO:0000313" key="4">
    <source>
        <dbReference type="Proteomes" id="UP000094761"/>
    </source>
</evidence>
<dbReference type="EMBL" id="LUAX01000008">
    <property type="protein sequence ID" value="OAM96694.1"/>
    <property type="molecule type" value="Genomic_DNA"/>
</dbReference>
<dbReference type="OrthoDB" id="9787902at2"/>
<dbReference type="Gene3D" id="3.40.190.100">
    <property type="entry name" value="Glycine betaine-binding periplasmic protein, domain 2"/>
    <property type="match status" value="1"/>
</dbReference>
<keyword evidence="5" id="KW-1185">Reference proteome</keyword>
<protein>
    <submittedName>
        <fullName evidence="2">Glycine betaine ABC transporter substrate-binding protein</fullName>
    </submittedName>
    <submittedName>
        <fullName evidence="3">Glycine/betaine ABC transporter</fullName>
    </submittedName>
</protein>
<dbReference type="SUPFAM" id="SSF53850">
    <property type="entry name" value="Periplasmic binding protein-like II"/>
    <property type="match status" value="1"/>
</dbReference>
<dbReference type="EMBL" id="JAPFIT010000033">
    <property type="protein sequence ID" value="MDC5743387.1"/>
    <property type="molecule type" value="Genomic_DNA"/>
</dbReference>
<reference evidence="2" key="2">
    <citation type="submission" date="2022-11" db="EMBL/GenBank/DDBJ databases">
        <title>Role of the vibriolysin VemA secreted by the emergent pathogen Vibrio europaeus in the colonization of Manila clam mucus.</title>
        <authorList>
            <person name="Martinez C."/>
            <person name="Rodriguez S."/>
            <person name="Vences A."/>
            <person name="Barja J.L."/>
            <person name="Toranzo A.E."/>
            <person name="Dubert J."/>
        </authorList>
    </citation>
    <scope>NUCLEOTIDE SEQUENCE</scope>
    <source>
        <strain evidence="2">3454</strain>
    </source>
</reference>